<dbReference type="InterPro" id="IPR012675">
    <property type="entry name" value="Beta-grasp_dom_sf"/>
</dbReference>
<organism evidence="1 2">
    <name type="scientific">Phenylobacterium glaciei</name>
    <dbReference type="NCBI Taxonomy" id="2803784"/>
    <lineage>
        <taxon>Bacteria</taxon>
        <taxon>Pseudomonadati</taxon>
        <taxon>Pseudomonadota</taxon>
        <taxon>Alphaproteobacteria</taxon>
        <taxon>Caulobacterales</taxon>
        <taxon>Caulobacteraceae</taxon>
        <taxon>Phenylobacterium</taxon>
    </lineage>
</organism>
<keyword evidence="2" id="KW-1185">Reference proteome</keyword>
<dbReference type="RefSeq" id="WP_215343007.1">
    <property type="nucleotide sequence ID" value="NZ_JAGSGD010000002.1"/>
</dbReference>
<dbReference type="CDD" id="cd00754">
    <property type="entry name" value="Ubl_MoaD"/>
    <property type="match status" value="1"/>
</dbReference>
<name>A0A941HYJ7_9CAUL</name>
<evidence type="ECO:0000313" key="1">
    <source>
        <dbReference type="EMBL" id="MBR7621495.1"/>
    </source>
</evidence>
<sequence>MAKVLLFGRLSDIAGWRERTLDPLPASLAALRAQLCAEDEGLAEALSAPGVQVALDQAIVRGDAALTARSEVAFLPAMSGG</sequence>
<protein>
    <submittedName>
        <fullName evidence="1">MoaD/ThiS family protein</fullName>
    </submittedName>
</protein>
<dbReference type="InterPro" id="IPR016155">
    <property type="entry name" value="Mopterin_synth/thiamin_S_b"/>
</dbReference>
<reference evidence="1" key="1">
    <citation type="submission" date="2021-04" db="EMBL/GenBank/DDBJ databases">
        <title>Draft genome assembly of strain Phenylobacterium sp. 20VBR1 using MiniION and Illumina platforms.</title>
        <authorList>
            <person name="Thomas F.A."/>
            <person name="Krishnan K.P."/>
            <person name="Sinha R.K."/>
        </authorList>
    </citation>
    <scope>NUCLEOTIDE SEQUENCE</scope>
    <source>
        <strain evidence="1">20VBR1</strain>
    </source>
</reference>
<accession>A0A941HYJ7</accession>
<dbReference type="Gene3D" id="3.10.20.30">
    <property type="match status" value="1"/>
</dbReference>
<dbReference type="EMBL" id="JAGSGD010000002">
    <property type="protein sequence ID" value="MBR7621495.1"/>
    <property type="molecule type" value="Genomic_DNA"/>
</dbReference>
<evidence type="ECO:0000313" key="2">
    <source>
        <dbReference type="Proteomes" id="UP000622580"/>
    </source>
</evidence>
<dbReference type="Proteomes" id="UP000622580">
    <property type="component" value="Unassembled WGS sequence"/>
</dbReference>
<comment type="caution">
    <text evidence="1">The sequence shown here is derived from an EMBL/GenBank/DDBJ whole genome shotgun (WGS) entry which is preliminary data.</text>
</comment>
<dbReference type="SUPFAM" id="SSF54285">
    <property type="entry name" value="MoaD/ThiS"/>
    <property type="match status" value="1"/>
</dbReference>
<dbReference type="Pfam" id="PF02597">
    <property type="entry name" value="ThiS"/>
    <property type="match status" value="1"/>
</dbReference>
<dbReference type="AlphaFoldDB" id="A0A941HYJ7"/>
<proteinExistence type="predicted"/>
<gene>
    <name evidence="1" type="ORF">JKL49_19040</name>
</gene>
<dbReference type="InterPro" id="IPR003749">
    <property type="entry name" value="ThiS/MoaD-like"/>
</dbReference>